<feature type="domain" description="ABC transporter" evidence="9">
    <location>
        <begin position="359"/>
        <end position="593"/>
    </location>
</feature>
<dbReference type="InterPro" id="IPR003593">
    <property type="entry name" value="AAA+_ATPase"/>
</dbReference>
<evidence type="ECO:0000313" key="11">
    <source>
        <dbReference type="EMBL" id="TPW35776.1"/>
    </source>
</evidence>
<evidence type="ECO:0000256" key="5">
    <source>
        <dbReference type="ARBA" id="ARBA00022840"/>
    </source>
</evidence>
<dbReference type="Pfam" id="PF00005">
    <property type="entry name" value="ABC_tran"/>
    <property type="match status" value="1"/>
</dbReference>
<feature type="transmembrane region" description="Helical" evidence="8">
    <location>
        <begin position="254"/>
        <end position="276"/>
    </location>
</feature>
<keyword evidence="12" id="KW-1185">Reference proteome</keyword>
<evidence type="ECO:0000256" key="7">
    <source>
        <dbReference type="ARBA" id="ARBA00023136"/>
    </source>
</evidence>
<evidence type="ECO:0000256" key="1">
    <source>
        <dbReference type="ARBA" id="ARBA00004651"/>
    </source>
</evidence>
<comment type="subcellular location">
    <subcellularLocation>
        <location evidence="1">Cell membrane</location>
        <topology evidence="1">Multi-pass membrane protein</topology>
    </subcellularLocation>
</comment>
<dbReference type="SMART" id="SM00382">
    <property type="entry name" value="AAA"/>
    <property type="match status" value="1"/>
</dbReference>
<evidence type="ECO:0000259" key="9">
    <source>
        <dbReference type="PROSITE" id="PS50893"/>
    </source>
</evidence>
<evidence type="ECO:0000256" key="6">
    <source>
        <dbReference type="ARBA" id="ARBA00022989"/>
    </source>
</evidence>
<dbReference type="PANTHER" id="PTHR24221">
    <property type="entry name" value="ATP-BINDING CASSETTE SUB-FAMILY B"/>
    <property type="match status" value="1"/>
</dbReference>
<dbReference type="FunFam" id="3.40.50.300:FF:000287">
    <property type="entry name" value="Multidrug ABC transporter ATP-binding protein"/>
    <property type="match status" value="1"/>
</dbReference>
<sequence>MLPLRTFWQRLRPVPFWPVGLRLGCAIGLLFMESGTSVATPWLFSRLVAVLAPAAGTPVLVGALTALMAQYAVIRLISGITGPVREILVSPVKAQFKKRVALLGLAQIHRLGARFHLGRQTGALTRVLDRGAEAVGTILDLALSSVLPNLLTLVLTFGIILKVFSGFYLLVLLLTVALYGGVSYFFTRWRMDARRERNRLSGEVHHHLVDSLLNAETVRAFDNASHELQGHEKRRQALLKAEIRLQYLVSGSQLCRNVLIALSTTALLGLAAWDILAGRIGVAQFVLIGTYLRSIYASVGMLNYVGAGWRNARVDIENYLELLALQPEILSPAEPAHLPVSLAQPPKEATNPETRGVGVVFSHVTFGYEAGRPILHDISFTIAPGETLAVVGRTGSGKSTLARLLTRAYDPQEGRVSVAGYDLPHIALEDLRRLIGVVPQDCALFNASIGDNIAYGRIGATPEEVREAAYRAQIGAFIDSLPQGFETMVGERGLKLSGGERQRVAIARVILRNPSLLVLDEASSALDTRTEAAIQKELAALSRQRTTLVVAHRLSTVQDAHRILVLDQGRIVEEGDHASLLARGGVYAEMWAAQQAGEG</sequence>
<dbReference type="CDD" id="cd18582">
    <property type="entry name" value="ABC_6TM_ATM1_ABCB7"/>
    <property type="match status" value="1"/>
</dbReference>
<protein>
    <submittedName>
        <fullName evidence="11">ABC transporter ATP-binding protein/permease</fullName>
    </submittedName>
</protein>
<dbReference type="GO" id="GO:0005524">
    <property type="term" value="F:ATP binding"/>
    <property type="evidence" value="ECO:0007669"/>
    <property type="project" value="UniProtKB-KW"/>
</dbReference>
<evidence type="ECO:0000256" key="4">
    <source>
        <dbReference type="ARBA" id="ARBA00022741"/>
    </source>
</evidence>
<dbReference type="GO" id="GO:0005886">
    <property type="term" value="C:plasma membrane"/>
    <property type="evidence" value="ECO:0007669"/>
    <property type="project" value="UniProtKB-SubCell"/>
</dbReference>
<gene>
    <name evidence="11" type="ORF">E3202_02205</name>
</gene>
<feature type="domain" description="ABC transmembrane type-1" evidence="10">
    <location>
        <begin position="26"/>
        <end position="311"/>
    </location>
</feature>
<organism evidence="11 12">
    <name type="scientific">Oecophyllibacter saccharovorans</name>
    <dbReference type="NCBI Taxonomy" id="2558360"/>
    <lineage>
        <taxon>Bacteria</taxon>
        <taxon>Pseudomonadati</taxon>
        <taxon>Pseudomonadota</taxon>
        <taxon>Alphaproteobacteria</taxon>
        <taxon>Acetobacterales</taxon>
        <taxon>Acetobacteraceae</taxon>
        <taxon>Oecophyllibacter</taxon>
    </lineage>
</organism>
<keyword evidence="4" id="KW-0547">Nucleotide-binding</keyword>
<proteinExistence type="predicted"/>
<dbReference type="SUPFAM" id="SSF90123">
    <property type="entry name" value="ABC transporter transmembrane region"/>
    <property type="match status" value="1"/>
</dbReference>
<dbReference type="Gene3D" id="3.40.50.300">
    <property type="entry name" value="P-loop containing nucleotide triphosphate hydrolases"/>
    <property type="match status" value="1"/>
</dbReference>
<accession>A0A506UQZ7</accession>
<feature type="transmembrane region" description="Helical" evidence="8">
    <location>
        <begin position="138"/>
        <end position="161"/>
    </location>
</feature>
<feature type="transmembrane region" description="Helical" evidence="8">
    <location>
        <begin position="50"/>
        <end position="69"/>
    </location>
</feature>
<dbReference type="InterPro" id="IPR017871">
    <property type="entry name" value="ABC_transporter-like_CS"/>
</dbReference>
<evidence type="ECO:0000259" key="10">
    <source>
        <dbReference type="PROSITE" id="PS50929"/>
    </source>
</evidence>
<keyword evidence="2" id="KW-0813">Transport</keyword>
<keyword evidence="6 8" id="KW-1133">Transmembrane helix</keyword>
<name>A0A506UQZ7_9PROT</name>
<dbReference type="PANTHER" id="PTHR24221:SF654">
    <property type="entry name" value="ATP-BINDING CASSETTE SUB-FAMILY B MEMBER 6"/>
    <property type="match status" value="1"/>
</dbReference>
<dbReference type="Gene3D" id="1.20.1560.10">
    <property type="entry name" value="ABC transporter type 1, transmembrane domain"/>
    <property type="match status" value="1"/>
</dbReference>
<dbReference type="InterPro" id="IPR011527">
    <property type="entry name" value="ABC1_TM_dom"/>
</dbReference>
<dbReference type="InterPro" id="IPR036640">
    <property type="entry name" value="ABC1_TM_sf"/>
</dbReference>
<keyword evidence="3 8" id="KW-0812">Transmembrane</keyword>
<comment type="caution">
    <text evidence="11">The sequence shown here is derived from an EMBL/GenBank/DDBJ whole genome shotgun (WGS) entry which is preliminary data.</text>
</comment>
<evidence type="ECO:0000256" key="8">
    <source>
        <dbReference type="SAM" id="Phobius"/>
    </source>
</evidence>
<dbReference type="InterPro" id="IPR003439">
    <property type="entry name" value="ABC_transporter-like_ATP-bd"/>
</dbReference>
<dbReference type="GO" id="GO:0140359">
    <property type="term" value="F:ABC-type transporter activity"/>
    <property type="evidence" value="ECO:0007669"/>
    <property type="project" value="InterPro"/>
</dbReference>
<keyword evidence="5 11" id="KW-0067">ATP-binding</keyword>
<dbReference type="PROSITE" id="PS50929">
    <property type="entry name" value="ABC_TM1F"/>
    <property type="match status" value="1"/>
</dbReference>
<dbReference type="Pfam" id="PF00664">
    <property type="entry name" value="ABC_membrane"/>
    <property type="match status" value="1"/>
</dbReference>
<keyword evidence="7 8" id="KW-0472">Membrane</keyword>
<dbReference type="EMBL" id="SORZ01000001">
    <property type="protein sequence ID" value="TPW35776.1"/>
    <property type="molecule type" value="Genomic_DNA"/>
</dbReference>
<dbReference type="InterPro" id="IPR027417">
    <property type="entry name" value="P-loop_NTPase"/>
</dbReference>
<dbReference type="AlphaFoldDB" id="A0A506UQZ7"/>
<evidence type="ECO:0000256" key="3">
    <source>
        <dbReference type="ARBA" id="ARBA00022692"/>
    </source>
</evidence>
<evidence type="ECO:0000313" key="12">
    <source>
        <dbReference type="Proteomes" id="UP000315037"/>
    </source>
</evidence>
<feature type="transmembrane region" description="Helical" evidence="8">
    <location>
        <begin position="21"/>
        <end position="44"/>
    </location>
</feature>
<dbReference type="Proteomes" id="UP000315037">
    <property type="component" value="Unassembled WGS sequence"/>
</dbReference>
<dbReference type="GO" id="GO:0016887">
    <property type="term" value="F:ATP hydrolysis activity"/>
    <property type="evidence" value="ECO:0007669"/>
    <property type="project" value="InterPro"/>
</dbReference>
<dbReference type="PROSITE" id="PS50893">
    <property type="entry name" value="ABC_TRANSPORTER_2"/>
    <property type="match status" value="1"/>
</dbReference>
<dbReference type="RefSeq" id="WP_165600225.1">
    <property type="nucleotide sequence ID" value="NZ_SORZ01000001.1"/>
</dbReference>
<dbReference type="InterPro" id="IPR039421">
    <property type="entry name" value="Type_1_exporter"/>
</dbReference>
<reference evidence="11 12" key="1">
    <citation type="submission" date="2019-03" db="EMBL/GenBank/DDBJ databases">
        <title>The complete genome sequence of Neokomagataea sp. Jb2 NBRC113641.</title>
        <authorList>
            <person name="Chua K.-O."/>
            <person name="Chan K.-G."/>
            <person name="See-Too W.-S."/>
        </authorList>
    </citation>
    <scope>NUCLEOTIDE SEQUENCE [LARGE SCALE GENOMIC DNA]</scope>
    <source>
        <strain evidence="11 12">Jb2</strain>
    </source>
</reference>
<dbReference type="PROSITE" id="PS00211">
    <property type="entry name" value="ABC_TRANSPORTER_1"/>
    <property type="match status" value="1"/>
</dbReference>
<feature type="transmembrane region" description="Helical" evidence="8">
    <location>
        <begin position="167"/>
        <end position="187"/>
    </location>
</feature>
<dbReference type="SUPFAM" id="SSF52540">
    <property type="entry name" value="P-loop containing nucleoside triphosphate hydrolases"/>
    <property type="match status" value="1"/>
</dbReference>
<evidence type="ECO:0000256" key="2">
    <source>
        <dbReference type="ARBA" id="ARBA00022448"/>
    </source>
</evidence>